<evidence type="ECO:0000313" key="4">
    <source>
        <dbReference type="EMBL" id="KAG7849791.1"/>
    </source>
</evidence>
<organism evidence="3 5">
    <name type="scientific">Pichia angusta</name>
    <name type="common">Yeast</name>
    <name type="synonym">Hansenula polymorpha</name>
    <dbReference type="NCBI Taxonomy" id="870730"/>
    <lineage>
        <taxon>Eukaryota</taxon>
        <taxon>Fungi</taxon>
        <taxon>Dikarya</taxon>
        <taxon>Ascomycota</taxon>
        <taxon>Saccharomycotina</taxon>
        <taxon>Pichiomycetes</taxon>
        <taxon>Pichiales</taxon>
        <taxon>Pichiaceae</taxon>
        <taxon>Ogataea</taxon>
    </lineage>
</organism>
<accession>A0AAN6DEN7</accession>
<proteinExistence type="predicted"/>
<comment type="caution">
    <text evidence="3">The sequence shown here is derived from an EMBL/GenBank/DDBJ whole genome shotgun (WGS) entry which is preliminary data.</text>
</comment>
<protein>
    <submittedName>
        <fullName evidence="3">Uncharacterized protein</fullName>
    </submittedName>
</protein>
<evidence type="ECO:0000256" key="1">
    <source>
        <dbReference type="SAM" id="MobiDB-lite"/>
    </source>
</evidence>
<evidence type="ECO:0000313" key="5">
    <source>
        <dbReference type="Proteomes" id="UP001196530"/>
    </source>
</evidence>
<gene>
    <name evidence="3" type="ORF">KL928_004152</name>
    <name evidence="4" type="ORF">KL940_002821</name>
</gene>
<keyword evidence="6" id="KW-1185">Reference proteome</keyword>
<feature type="transmembrane region" description="Helical" evidence="2">
    <location>
        <begin position="303"/>
        <end position="321"/>
    </location>
</feature>
<evidence type="ECO:0000313" key="6">
    <source>
        <dbReference type="Proteomes" id="UP001197328"/>
    </source>
</evidence>
<reference evidence="3 6" key="1">
    <citation type="journal article" date="2021" name="G3 (Bethesda)">
        <title>Genomic diversity, chromosomal rearrangements, and interspecies hybridization in the ogataea polymorpha species complex.</title>
        <authorList>
            <person name="Hanson S.J."/>
            <person name="Cinneide E.O."/>
            <person name="Salzberg L.I."/>
            <person name="Wolfe K.H."/>
            <person name="McGowan J."/>
            <person name="Fitzpatrick D.A."/>
            <person name="Matlin K."/>
        </authorList>
    </citation>
    <scope>NUCLEOTIDE SEQUENCE</scope>
    <source>
        <strain evidence="4">51-138</strain>
        <strain evidence="3">61-244</strain>
    </source>
</reference>
<dbReference type="AlphaFoldDB" id="A0AAN6DEN7"/>
<dbReference type="EMBL" id="JAHLUX010000008">
    <property type="protein sequence ID" value="KAG7817417.1"/>
    <property type="molecule type" value="Genomic_DNA"/>
</dbReference>
<keyword evidence="2" id="KW-1133">Transmembrane helix</keyword>
<feature type="region of interest" description="Disordered" evidence="1">
    <location>
        <begin position="250"/>
        <end position="270"/>
    </location>
</feature>
<sequence>MSQITVNGSRLLDRKSKSDNLATDAVQSQYTSDNHNYRKQYELAIKLYLNRNFDKAWLLIAPIVDSLPETNNGRTGIEKPLLVKIYKLYLSLIDLKLKREIGNSQDPLNSKYSKRLQRGELFIQIRNIYHDEYDCIDPDLLLLCFIVELSNGFPLIELRAQLEMYLNFNGVFSHEMKQTVRSPGMTRIAEFYLLHILPKFNDFRKSEKLIRRIFAEDDYRKDHCLSILNEVVFTNKAGIKKVASSTEFDEERPKARKKRRGKRIEQPLDDESHMTANERNVIYRFLKSALSMHGHGLRNFKRVFIRGTFLTFILGVIILSSQKYSQIRGRLLWLFIKVKQTLGMALKITYL</sequence>
<dbReference type="Proteomes" id="UP001196530">
    <property type="component" value="Unassembled WGS sequence"/>
</dbReference>
<evidence type="ECO:0000313" key="3">
    <source>
        <dbReference type="EMBL" id="KAG7817417.1"/>
    </source>
</evidence>
<keyword evidence="2" id="KW-0812">Transmembrane</keyword>
<dbReference type="GeneID" id="66128203"/>
<keyword evidence="2" id="KW-0472">Membrane</keyword>
<name>A0AAN6DEN7_PICAN</name>
<dbReference type="EMBL" id="JAHLVD010000006">
    <property type="protein sequence ID" value="KAG7849791.1"/>
    <property type="molecule type" value="Genomic_DNA"/>
</dbReference>
<dbReference type="Proteomes" id="UP001197328">
    <property type="component" value="Unassembled WGS sequence"/>
</dbReference>
<evidence type="ECO:0000256" key="2">
    <source>
        <dbReference type="SAM" id="Phobius"/>
    </source>
</evidence>
<dbReference type="RefSeq" id="XP_043058846.1">
    <property type="nucleotide sequence ID" value="XM_043204819.1"/>
</dbReference>